<evidence type="ECO:0000256" key="15">
    <source>
        <dbReference type="ARBA" id="ARBA00023204"/>
    </source>
</evidence>
<evidence type="ECO:0000256" key="13">
    <source>
        <dbReference type="ARBA" id="ARBA00023125"/>
    </source>
</evidence>
<dbReference type="Pfam" id="PF02735">
    <property type="entry name" value="Ku"/>
    <property type="match status" value="1"/>
</dbReference>
<evidence type="ECO:0000259" key="19">
    <source>
        <dbReference type="PROSITE" id="PS50800"/>
    </source>
</evidence>
<dbReference type="InterPro" id="IPR006165">
    <property type="entry name" value="Ku70"/>
</dbReference>
<dbReference type="InterPro" id="IPR027388">
    <property type="entry name" value="Ku70_bridge/pillars_dom_sf"/>
</dbReference>
<dbReference type="GO" id="GO:0000723">
    <property type="term" value="P:telomere maintenance"/>
    <property type="evidence" value="ECO:0007669"/>
    <property type="project" value="InterPro"/>
</dbReference>
<dbReference type="GO" id="GO:0006310">
    <property type="term" value="P:DNA recombination"/>
    <property type="evidence" value="ECO:0007669"/>
    <property type="project" value="UniProtKB-KW"/>
</dbReference>
<evidence type="ECO:0000313" key="20">
    <source>
        <dbReference type="EMBL" id="PFH46457.1"/>
    </source>
</evidence>
<dbReference type="InterPro" id="IPR005160">
    <property type="entry name" value="Ku_C"/>
</dbReference>
<protein>
    <recommendedName>
        <fullName evidence="5">ATP-dependent DNA helicase II subunit 1</fullName>
        <ecNumber evidence="4">3.6.4.12</ecNumber>
    </recommendedName>
    <alternativeName>
        <fullName evidence="17">ATP-dependent DNA helicase II subunit Ku70</fullName>
    </alternativeName>
</protein>
<dbReference type="PANTHER" id="PTHR12604:SF2">
    <property type="entry name" value="X-RAY REPAIR CROSS-COMPLEMENTING PROTEIN 6"/>
    <property type="match status" value="1"/>
</dbReference>
<dbReference type="InterPro" id="IPR036465">
    <property type="entry name" value="vWFA_dom_sf"/>
</dbReference>
<dbReference type="GO" id="GO:0043564">
    <property type="term" value="C:Ku70:Ku80 complex"/>
    <property type="evidence" value="ECO:0007669"/>
    <property type="project" value="InterPro"/>
</dbReference>
<evidence type="ECO:0000256" key="5">
    <source>
        <dbReference type="ARBA" id="ARBA00021796"/>
    </source>
</evidence>
<dbReference type="EC" id="3.6.4.12" evidence="4"/>
<dbReference type="STRING" id="703135.A0A2A9NDZ0"/>
<dbReference type="SMART" id="SM00559">
    <property type="entry name" value="Ku78"/>
    <property type="match status" value="1"/>
</dbReference>
<dbReference type="GO" id="GO:0042162">
    <property type="term" value="F:telomeric DNA binding"/>
    <property type="evidence" value="ECO:0007669"/>
    <property type="project" value="InterPro"/>
</dbReference>
<evidence type="ECO:0000256" key="8">
    <source>
        <dbReference type="ARBA" id="ARBA00022763"/>
    </source>
</evidence>
<keyword evidence="10" id="KW-0347">Helicase</keyword>
<dbReference type="InterPro" id="IPR036361">
    <property type="entry name" value="SAP_dom_sf"/>
</dbReference>
<dbReference type="InterPro" id="IPR016194">
    <property type="entry name" value="SPOC-like_C_dom_sf"/>
</dbReference>
<dbReference type="GO" id="GO:0005524">
    <property type="term" value="F:ATP binding"/>
    <property type="evidence" value="ECO:0007669"/>
    <property type="project" value="UniProtKB-KW"/>
</dbReference>
<dbReference type="Gene3D" id="4.10.970.10">
    <property type="entry name" value="Ku70, bridge and pillars"/>
    <property type="match status" value="1"/>
</dbReference>
<dbReference type="FunFam" id="2.40.290.10:FF:000001">
    <property type="entry name" value="X-ray repair cross complementing 6"/>
    <property type="match status" value="1"/>
</dbReference>
<name>A0A2A9NDZ0_9AGAR</name>
<keyword evidence="21" id="KW-1185">Reference proteome</keyword>
<evidence type="ECO:0000256" key="10">
    <source>
        <dbReference type="ARBA" id="ARBA00022806"/>
    </source>
</evidence>
<keyword evidence="8" id="KW-0227">DNA damage</keyword>
<dbReference type="InterPro" id="IPR003034">
    <property type="entry name" value="SAP_dom"/>
</dbReference>
<keyword evidence="13" id="KW-0238">DNA-binding</keyword>
<evidence type="ECO:0000256" key="2">
    <source>
        <dbReference type="ARBA" id="ARBA00004574"/>
    </source>
</evidence>
<dbReference type="AlphaFoldDB" id="A0A2A9NDZ0"/>
<reference evidence="20 21" key="1">
    <citation type="submission" date="2014-02" db="EMBL/GenBank/DDBJ databases">
        <title>Transposable element dynamics among asymbiotic and ectomycorrhizal Amanita fungi.</title>
        <authorList>
            <consortium name="DOE Joint Genome Institute"/>
            <person name="Hess J."/>
            <person name="Skrede I."/>
            <person name="Wolfe B."/>
            <person name="LaButti K."/>
            <person name="Ohm R.A."/>
            <person name="Grigoriev I.V."/>
            <person name="Pringle A."/>
        </authorList>
    </citation>
    <scope>NUCLEOTIDE SEQUENCE [LARGE SCALE GENOMIC DNA]</scope>
    <source>
        <strain evidence="20 21">SKay4041</strain>
    </source>
</reference>
<dbReference type="GO" id="GO:0006303">
    <property type="term" value="P:double-strand break repair via nonhomologous end joining"/>
    <property type="evidence" value="ECO:0007669"/>
    <property type="project" value="InterPro"/>
</dbReference>
<evidence type="ECO:0000256" key="6">
    <source>
        <dbReference type="ARBA" id="ARBA00022454"/>
    </source>
</evidence>
<dbReference type="Gene3D" id="2.40.290.10">
    <property type="match status" value="1"/>
</dbReference>
<dbReference type="EMBL" id="KZ302190">
    <property type="protein sequence ID" value="PFH46457.1"/>
    <property type="molecule type" value="Genomic_DNA"/>
</dbReference>
<feature type="domain" description="SAP" evidence="19">
    <location>
        <begin position="598"/>
        <end position="632"/>
    </location>
</feature>
<comment type="similarity">
    <text evidence="3">Belongs to the ku70 family.</text>
</comment>
<feature type="region of interest" description="Disordered" evidence="18">
    <location>
        <begin position="333"/>
        <end position="354"/>
    </location>
</feature>
<dbReference type="PANTHER" id="PTHR12604">
    <property type="entry name" value="KU AUTOANTIGEN DNA HELICASE"/>
    <property type="match status" value="1"/>
</dbReference>
<evidence type="ECO:0000256" key="18">
    <source>
        <dbReference type="SAM" id="MobiDB-lite"/>
    </source>
</evidence>
<evidence type="ECO:0000256" key="11">
    <source>
        <dbReference type="ARBA" id="ARBA00022840"/>
    </source>
</evidence>
<dbReference type="SUPFAM" id="SSF100939">
    <property type="entry name" value="SPOC domain-like"/>
    <property type="match status" value="1"/>
</dbReference>
<evidence type="ECO:0000256" key="4">
    <source>
        <dbReference type="ARBA" id="ARBA00012551"/>
    </source>
</evidence>
<dbReference type="GO" id="GO:0003678">
    <property type="term" value="F:DNA helicase activity"/>
    <property type="evidence" value="ECO:0007669"/>
    <property type="project" value="UniProtKB-EC"/>
</dbReference>
<evidence type="ECO:0000256" key="17">
    <source>
        <dbReference type="ARBA" id="ARBA00031811"/>
    </source>
</evidence>
<evidence type="ECO:0000256" key="9">
    <source>
        <dbReference type="ARBA" id="ARBA00022801"/>
    </source>
</evidence>
<feature type="compositionally biased region" description="Acidic residues" evidence="18">
    <location>
        <begin position="341"/>
        <end position="350"/>
    </location>
</feature>
<comment type="subcellular location">
    <subcellularLocation>
        <location evidence="2">Chromosome</location>
        <location evidence="2">Telomere</location>
    </subcellularLocation>
    <subcellularLocation>
        <location evidence="1">Nucleus</location>
    </subcellularLocation>
</comment>
<keyword evidence="15" id="KW-0234">DNA repair</keyword>
<dbReference type="Gene3D" id="1.10.1600.10">
    <property type="match status" value="1"/>
</dbReference>
<keyword evidence="6" id="KW-0158">Chromosome</keyword>
<keyword evidence="7" id="KW-0547">Nucleotide-binding</keyword>
<proteinExistence type="inferred from homology"/>
<keyword evidence="9" id="KW-0378">Hydrolase</keyword>
<evidence type="ECO:0000256" key="3">
    <source>
        <dbReference type="ARBA" id="ARBA00005240"/>
    </source>
</evidence>
<dbReference type="SUPFAM" id="SSF68906">
    <property type="entry name" value="SAP domain"/>
    <property type="match status" value="1"/>
</dbReference>
<dbReference type="GO" id="GO:0003690">
    <property type="term" value="F:double-stranded DNA binding"/>
    <property type="evidence" value="ECO:0007669"/>
    <property type="project" value="TreeGrafter"/>
</dbReference>
<keyword evidence="11" id="KW-0067">ATP-binding</keyword>
<dbReference type="GO" id="GO:0016787">
    <property type="term" value="F:hydrolase activity"/>
    <property type="evidence" value="ECO:0007669"/>
    <property type="project" value="UniProtKB-KW"/>
</dbReference>
<dbReference type="CDD" id="cd00788">
    <property type="entry name" value="KU70"/>
    <property type="match status" value="1"/>
</dbReference>
<dbReference type="GO" id="GO:0003684">
    <property type="term" value="F:damaged DNA binding"/>
    <property type="evidence" value="ECO:0007669"/>
    <property type="project" value="InterPro"/>
</dbReference>
<dbReference type="InterPro" id="IPR047087">
    <property type="entry name" value="KU70_core_dom"/>
</dbReference>
<evidence type="ECO:0000256" key="1">
    <source>
        <dbReference type="ARBA" id="ARBA00004123"/>
    </source>
</evidence>
<evidence type="ECO:0000313" key="21">
    <source>
        <dbReference type="Proteomes" id="UP000242287"/>
    </source>
</evidence>
<keyword evidence="12" id="KW-0779">Telomere</keyword>
<dbReference type="InterPro" id="IPR005161">
    <property type="entry name" value="Ku_N"/>
</dbReference>
<keyword evidence="16" id="KW-0539">Nucleus</keyword>
<dbReference type="GO" id="GO:0000781">
    <property type="term" value="C:chromosome, telomeric region"/>
    <property type="evidence" value="ECO:0007669"/>
    <property type="project" value="UniProtKB-SubCell"/>
</dbReference>
<evidence type="ECO:0000256" key="7">
    <source>
        <dbReference type="ARBA" id="ARBA00022741"/>
    </source>
</evidence>
<dbReference type="Pfam" id="PF03730">
    <property type="entry name" value="Ku_C"/>
    <property type="match status" value="1"/>
</dbReference>
<dbReference type="PIRSF" id="PIRSF003033">
    <property type="entry name" value="Ku70"/>
    <property type="match status" value="1"/>
</dbReference>
<evidence type="ECO:0000256" key="16">
    <source>
        <dbReference type="ARBA" id="ARBA00023242"/>
    </source>
</evidence>
<dbReference type="InterPro" id="IPR006164">
    <property type="entry name" value="DNA_bd_Ku70/Ku80"/>
</dbReference>
<dbReference type="SMART" id="SM00513">
    <property type="entry name" value="SAP"/>
    <property type="match status" value="1"/>
</dbReference>
<evidence type="ECO:0000256" key="14">
    <source>
        <dbReference type="ARBA" id="ARBA00023172"/>
    </source>
</evidence>
<dbReference type="PROSITE" id="PS50800">
    <property type="entry name" value="SAP"/>
    <property type="match status" value="1"/>
</dbReference>
<gene>
    <name evidence="20" type="ORF">AMATHDRAFT_77665</name>
</gene>
<dbReference type="Proteomes" id="UP000242287">
    <property type="component" value="Unassembled WGS sequence"/>
</dbReference>
<dbReference type="Pfam" id="PF03731">
    <property type="entry name" value="Ku_N"/>
    <property type="match status" value="1"/>
</dbReference>
<keyword evidence="14" id="KW-0233">DNA recombination</keyword>
<dbReference type="OrthoDB" id="761538at2759"/>
<accession>A0A2A9NDZ0</accession>
<sequence length="635" mass="71400">MSPYDEWNKIDEDEAEELQDTSIFELKRDVILFCIDCSESMQQLEEDPEYETQTCHLFTALQAAMEIQKRKILVGPSDSVGILLFNTSRNSLSELKKGVHLYQPISQMSAPIIQHLIQLLDTAREDPNELRRSFPPVTENKVPMGDVFTSCNWVFRDGAPKTATKRVFLITNDDTPHTGAHSQQLITSARTTLIDLTQAGITLEPFFISSEEKSFNIAKFYSSILVPSNIIEEDDLNSESSVLPESISISRIEDLLAQMRFHEVPKRALFSIPFHLSDGLTIGIKGYGLVTEQKKGNYRYFVDLGDRMEVAISKTVYVDEETEAEAEKAKLMYGPVTGPGEEGEEDEEAAETTPTRVVKAGQRPFYTAEEIKAFRTLGLSPSLKLLGFKDHSEIQFEDNVKHSLFIYPDESAYSGSKRTFTALLKSMIKKNKIGLVLTMTRSNSTPIFCALLPQEEKKDEDGWTEPGGFHLIPLPFADDIRAAPIDEGYTAYKWVEKLTIKNGAYPPDSYPNPALAFHNEQLQASAFREEYDPDSFEDLTLPKYGQLHKRAGALITAWKDELEAEPSVDVVSLAGSKRKSSLSTDDVEIRSKYEVNALDKLKVAQLKDFLKSKGQPVSGNKAELVQRASEWLHKH</sequence>
<dbReference type="Pfam" id="PF02037">
    <property type="entry name" value="SAP"/>
    <property type="match status" value="1"/>
</dbReference>
<dbReference type="Gene3D" id="3.40.50.410">
    <property type="entry name" value="von Willebrand factor, type A domain"/>
    <property type="match status" value="1"/>
</dbReference>
<organism evidence="20 21">
    <name type="scientific">Amanita thiersii Skay4041</name>
    <dbReference type="NCBI Taxonomy" id="703135"/>
    <lineage>
        <taxon>Eukaryota</taxon>
        <taxon>Fungi</taxon>
        <taxon>Dikarya</taxon>
        <taxon>Basidiomycota</taxon>
        <taxon>Agaricomycotina</taxon>
        <taxon>Agaricomycetes</taxon>
        <taxon>Agaricomycetidae</taxon>
        <taxon>Agaricales</taxon>
        <taxon>Pluteineae</taxon>
        <taxon>Amanitaceae</taxon>
        <taxon>Amanita</taxon>
    </lineage>
</organism>
<dbReference type="SUPFAM" id="SSF53300">
    <property type="entry name" value="vWA-like"/>
    <property type="match status" value="1"/>
</dbReference>
<dbReference type="Gene3D" id="1.10.720.30">
    <property type="entry name" value="SAP domain"/>
    <property type="match status" value="1"/>
</dbReference>
<evidence type="ECO:0000256" key="12">
    <source>
        <dbReference type="ARBA" id="ARBA00022895"/>
    </source>
</evidence>